<feature type="region of interest" description="Disordered" evidence="1">
    <location>
        <begin position="1"/>
        <end position="73"/>
    </location>
</feature>
<gene>
    <name evidence="2" type="ORF">O0I10_006725</name>
</gene>
<dbReference type="RefSeq" id="XP_058342572.1">
    <property type="nucleotide sequence ID" value="XM_058486750.1"/>
</dbReference>
<organism evidence="2 3">
    <name type="scientific">Lichtheimia ornata</name>
    <dbReference type="NCBI Taxonomy" id="688661"/>
    <lineage>
        <taxon>Eukaryota</taxon>
        <taxon>Fungi</taxon>
        <taxon>Fungi incertae sedis</taxon>
        <taxon>Mucoromycota</taxon>
        <taxon>Mucoromycotina</taxon>
        <taxon>Mucoromycetes</taxon>
        <taxon>Mucorales</taxon>
        <taxon>Lichtheimiaceae</taxon>
        <taxon>Lichtheimia</taxon>
    </lineage>
</organism>
<dbReference type="EMBL" id="JARTCD010000030">
    <property type="protein sequence ID" value="KAJ8657659.1"/>
    <property type="molecule type" value="Genomic_DNA"/>
</dbReference>
<name>A0AAD7V2N0_9FUNG</name>
<feature type="compositionally biased region" description="Polar residues" evidence="1">
    <location>
        <begin position="39"/>
        <end position="61"/>
    </location>
</feature>
<accession>A0AAD7V2N0</accession>
<dbReference type="GeneID" id="83214135"/>
<comment type="caution">
    <text evidence="2">The sequence shown here is derived from an EMBL/GenBank/DDBJ whole genome shotgun (WGS) entry which is preliminary data.</text>
</comment>
<dbReference type="AlphaFoldDB" id="A0AAD7V2N0"/>
<evidence type="ECO:0000313" key="3">
    <source>
        <dbReference type="Proteomes" id="UP001234581"/>
    </source>
</evidence>
<reference evidence="2 3" key="1">
    <citation type="submission" date="2023-03" db="EMBL/GenBank/DDBJ databases">
        <title>Genome sequence of Lichtheimia ornata CBS 291.66.</title>
        <authorList>
            <person name="Mohabir J.T."/>
            <person name="Shea T.P."/>
            <person name="Kurbessoian T."/>
            <person name="Berby B."/>
            <person name="Fontaine J."/>
            <person name="Livny J."/>
            <person name="Gnirke A."/>
            <person name="Stajich J.E."/>
            <person name="Cuomo C.A."/>
        </authorList>
    </citation>
    <scope>NUCLEOTIDE SEQUENCE [LARGE SCALE GENOMIC DNA]</scope>
    <source>
        <strain evidence="2">CBS 291.66</strain>
    </source>
</reference>
<evidence type="ECO:0000313" key="2">
    <source>
        <dbReference type="EMBL" id="KAJ8657659.1"/>
    </source>
</evidence>
<keyword evidence="3" id="KW-1185">Reference proteome</keyword>
<feature type="compositionally biased region" description="Basic and acidic residues" evidence="1">
    <location>
        <begin position="22"/>
        <end position="36"/>
    </location>
</feature>
<protein>
    <submittedName>
        <fullName evidence="2">Uncharacterized protein</fullName>
    </submittedName>
</protein>
<sequence>MYLVHGIAASPRSNRHPILRQKRCENEQEDPKKEFLDSSPETTSPWVESTPLIPTTTSKLTQPAEIGVLGSSS</sequence>
<evidence type="ECO:0000256" key="1">
    <source>
        <dbReference type="SAM" id="MobiDB-lite"/>
    </source>
</evidence>
<proteinExistence type="predicted"/>
<dbReference type="Proteomes" id="UP001234581">
    <property type="component" value="Unassembled WGS sequence"/>
</dbReference>